<accession>Q5P8H4</accession>
<sequence length="64" mass="7238">MTVLAEALKQVVKPARFTPPRLQTLPSSVASRRYNIHPRCRLRSEFTIGKLATALSACKRGWRT</sequence>
<dbReference type="STRING" id="76114.ebA516"/>
<dbReference type="HOGENOM" id="CLU_2857913_0_0_4"/>
<dbReference type="EMBL" id="CR555306">
    <property type="protein sequence ID" value="CAI06385.1"/>
    <property type="molecule type" value="Genomic_DNA"/>
</dbReference>
<dbReference type="KEGG" id="eba:ebA516"/>
<evidence type="ECO:0000313" key="2">
    <source>
        <dbReference type="Proteomes" id="UP000006552"/>
    </source>
</evidence>
<dbReference type="Proteomes" id="UP000006552">
    <property type="component" value="Chromosome"/>
</dbReference>
<reference evidence="1 2" key="1">
    <citation type="journal article" date="2005" name="Arch. Microbiol.">
        <title>The genome sequence of an anaerobic aromatic-degrading denitrifying bacterium, strain EbN1.</title>
        <authorList>
            <person name="Rabus R."/>
            <person name="Kube M."/>
            <person name="Heider J."/>
            <person name="Beck A."/>
            <person name="Heitmann K."/>
            <person name="Widdel F."/>
            <person name="Reinhardt R."/>
        </authorList>
    </citation>
    <scope>NUCLEOTIDE SEQUENCE [LARGE SCALE GENOMIC DNA]</scope>
    <source>
        <strain evidence="1 2">EbN1</strain>
    </source>
</reference>
<gene>
    <name evidence="1" type="ORF">ebA516</name>
</gene>
<name>Q5P8H4_AROAE</name>
<evidence type="ECO:0000313" key="1">
    <source>
        <dbReference type="EMBL" id="CAI06385.1"/>
    </source>
</evidence>
<protein>
    <submittedName>
        <fullName evidence="1">Uncharacterized protein</fullName>
    </submittedName>
</protein>
<organism evidence="1 2">
    <name type="scientific">Aromatoleum aromaticum (strain DSM 19018 / LMG 30748 / EbN1)</name>
    <name type="common">Azoarcus sp. (strain EbN1)</name>
    <dbReference type="NCBI Taxonomy" id="76114"/>
    <lineage>
        <taxon>Bacteria</taxon>
        <taxon>Pseudomonadati</taxon>
        <taxon>Pseudomonadota</taxon>
        <taxon>Betaproteobacteria</taxon>
        <taxon>Rhodocyclales</taxon>
        <taxon>Rhodocyclaceae</taxon>
        <taxon>Aromatoleum</taxon>
    </lineage>
</organism>
<proteinExistence type="predicted"/>
<dbReference type="AlphaFoldDB" id="Q5P8H4"/>
<keyword evidence="2" id="KW-1185">Reference proteome</keyword>